<gene>
    <name evidence="6" type="ORF">FE782_17775</name>
</gene>
<evidence type="ECO:0000313" key="7">
    <source>
        <dbReference type="Proteomes" id="UP000309676"/>
    </source>
</evidence>
<feature type="transmembrane region" description="Helical" evidence="5">
    <location>
        <begin position="94"/>
        <end position="117"/>
    </location>
</feature>
<name>A0A5R9GBY1_9BACL</name>
<feature type="transmembrane region" description="Helical" evidence="5">
    <location>
        <begin position="214"/>
        <end position="231"/>
    </location>
</feature>
<protein>
    <submittedName>
        <fullName evidence="6">MFS transporter</fullName>
    </submittedName>
</protein>
<organism evidence="6 7">
    <name type="scientific">Paenibacillus antri</name>
    <dbReference type="NCBI Taxonomy" id="2582848"/>
    <lineage>
        <taxon>Bacteria</taxon>
        <taxon>Bacillati</taxon>
        <taxon>Bacillota</taxon>
        <taxon>Bacilli</taxon>
        <taxon>Bacillales</taxon>
        <taxon>Paenibacillaceae</taxon>
        <taxon>Paenibacillus</taxon>
    </lineage>
</organism>
<dbReference type="PANTHER" id="PTHR23530">
    <property type="entry name" value="TRANSPORT PROTEIN-RELATED"/>
    <property type="match status" value="1"/>
</dbReference>
<evidence type="ECO:0000256" key="3">
    <source>
        <dbReference type="ARBA" id="ARBA00022989"/>
    </source>
</evidence>
<dbReference type="OrthoDB" id="9816124at2"/>
<dbReference type="PROSITE" id="PS00216">
    <property type="entry name" value="SUGAR_TRANSPORT_1"/>
    <property type="match status" value="1"/>
</dbReference>
<feature type="transmembrane region" description="Helical" evidence="5">
    <location>
        <begin position="278"/>
        <end position="297"/>
    </location>
</feature>
<dbReference type="InterPro" id="IPR005829">
    <property type="entry name" value="Sugar_transporter_CS"/>
</dbReference>
<evidence type="ECO:0000313" key="6">
    <source>
        <dbReference type="EMBL" id="TLS50898.1"/>
    </source>
</evidence>
<feature type="transmembrane region" description="Helical" evidence="5">
    <location>
        <begin position="45"/>
        <end position="63"/>
    </location>
</feature>
<accession>A0A5R9GBY1</accession>
<keyword evidence="2 5" id="KW-0812">Transmembrane</keyword>
<proteinExistence type="predicted"/>
<feature type="transmembrane region" description="Helical" evidence="5">
    <location>
        <begin position="342"/>
        <end position="362"/>
    </location>
</feature>
<evidence type="ECO:0000256" key="1">
    <source>
        <dbReference type="ARBA" id="ARBA00004651"/>
    </source>
</evidence>
<evidence type="ECO:0000256" key="2">
    <source>
        <dbReference type="ARBA" id="ARBA00022692"/>
    </source>
</evidence>
<sequence length="398" mass="43216">MNAMNNVWKLYGARFFQSLIPAYVIERLFWEQRGMTIEHVVYTEILYAVTIVLLEVPTGILADRFGRKKLIVSAAALGCAEFLILLYAQTFWHFAAVVVLAGIASAASSGSENALLYDSLRRHGREQLFEQKLGRLNGIDFGAAILAALSGGWLAGRFDLELNYWLSLIGAVAGLGFALTLVEPPVSAEEKDEAIPIRRYVAEAWRFFRSRGDVRLVLVAAMVVGASFDYVDEFWQLYLDRFEVPLAWFGPFSAALLALQLPGSLLADSLRRRIPTRALLAAIVAAFALGLGFVAAAPGLAGAAALLAVCFASGVVNPLATGYLHHRIDGTMRATIDSFQSLAGNGVATAVGLGFGWCSARWDVFGGYGFIAVLCAAFLLYFVPASRRIQESVRFAAK</sequence>
<keyword evidence="4 5" id="KW-0472">Membrane</keyword>
<keyword evidence="7" id="KW-1185">Reference proteome</keyword>
<evidence type="ECO:0000256" key="4">
    <source>
        <dbReference type="ARBA" id="ARBA00023136"/>
    </source>
</evidence>
<dbReference type="Pfam" id="PF07690">
    <property type="entry name" value="MFS_1"/>
    <property type="match status" value="1"/>
</dbReference>
<feature type="transmembrane region" description="Helical" evidence="5">
    <location>
        <begin position="246"/>
        <end position="266"/>
    </location>
</feature>
<dbReference type="Proteomes" id="UP000309676">
    <property type="component" value="Unassembled WGS sequence"/>
</dbReference>
<dbReference type="GO" id="GO:0005886">
    <property type="term" value="C:plasma membrane"/>
    <property type="evidence" value="ECO:0007669"/>
    <property type="project" value="UniProtKB-SubCell"/>
</dbReference>
<dbReference type="InterPro" id="IPR053160">
    <property type="entry name" value="MFS_DHA3_Transporter"/>
</dbReference>
<reference evidence="6 7" key="1">
    <citation type="submission" date="2019-05" db="EMBL/GenBank/DDBJ databases">
        <authorList>
            <person name="Narsing Rao M.P."/>
            <person name="Li W.J."/>
        </authorList>
    </citation>
    <scope>NUCLEOTIDE SEQUENCE [LARGE SCALE GENOMIC DNA]</scope>
    <source>
        <strain evidence="6 7">SYSU_K30003</strain>
    </source>
</reference>
<dbReference type="AlphaFoldDB" id="A0A5R9GBY1"/>
<feature type="transmembrane region" description="Helical" evidence="5">
    <location>
        <begin position="70"/>
        <end position="88"/>
    </location>
</feature>
<dbReference type="RefSeq" id="WP_138195584.1">
    <property type="nucleotide sequence ID" value="NZ_VCIW01000012.1"/>
</dbReference>
<dbReference type="Gene3D" id="1.20.1250.20">
    <property type="entry name" value="MFS general substrate transporter like domains"/>
    <property type="match status" value="1"/>
</dbReference>
<feature type="transmembrane region" description="Helical" evidence="5">
    <location>
        <begin position="303"/>
        <end position="321"/>
    </location>
</feature>
<keyword evidence="3 5" id="KW-1133">Transmembrane helix</keyword>
<feature type="transmembrane region" description="Helical" evidence="5">
    <location>
        <begin position="138"/>
        <end position="156"/>
    </location>
</feature>
<dbReference type="InterPro" id="IPR011701">
    <property type="entry name" value="MFS"/>
</dbReference>
<dbReference type="PANTHER" id="PTHR23530:SF1">
    <property type="entry name" value="PERMEASE, MAJOR FACILITATOR SUPERFAMILY-RELATED"/>
    <property type="match status" value="1"/>
</dbReference>
<feature type="transmembrane region" description="Helical" evidence="5">
    <location>
        <begin position="368"/>
        <end position="385"/>
    </location>
</feature>
<dbReference type="InterPro" id="IPR036259">
    <property type="entry name" value="MFS_trans_sf"/>
</dbReference>
<dbReference type="EMBL" id="VCIW01000012">
    <property type="protein sequence ID" value="TLS50898.1"/>
    <property type="molecule type" value="Genomic_DNA"/>
</dbReference>
<evidence type="ECO:0000256" key="5">
    <source>
        <dbReference type="SAM" id="Phobius"/>
    </source>
</evidence>
<comment type="caution">
    <text evidence="6">The sequence shown here is derived from an EMBL/GenBank/DDBJ whole genome shotgun (WGS) entry which is preliminary data.</text>
</comment>
<feature type="transmembrane region" description="Helical" evidence="5">
    <location>
        <begin position="162"/>
        <end position="182"/>
    </location>
</feature>
<comment type="subcellular location">
    <subcellularLocation>
        <location evidence="1">Cell membrane</location>
        <topology evidence="1">Multi-pass membrane protein</topology>
    </subcellularLocation>
</comment>
<feature type="transmembrane region" description="Helical" evidence="5">
    <location>
        <begin position="7"/>
        <end position="25"/>
    </location>
</feature>
<dbReference type="SUPFAM" id="SSF103473">
    <property type="entry name" value="MFS general substrate transporter"/>
    <property type="match status" value="1"/>
</dbReference>
<dbReference type="GO" id="GO:0022857">
    <property type="term" value="F:transmembrane transporter activity"/>
    <property type="evidence" value="ECO:0007669"/>
    <property type="project" value="InterPro"/>
</dbReference>